<keyword evidence="3" id="KW-0813">Transport</keyword>
<accession>A0A833L1E0</accession>
<dbReference type="Pfam" id="PF02321">
    <property type="entry name" value="OEP"/>
    <property type="match status" value="2"/>
</dbReference>
<evidence type="ECO:0000256" key="4">
    <source>
        <dbReference type="ARBA" id="ARBA00022452"/>
    </source>
</evidence>
<dbReference type="AlphaFoldDB" id="A0A833L1E0"/>
<comment type="subcellular location">
    <subcellularLocation>
        <location evidence="1">Cell outer membrane</location>
    </subcellularLocation>
</comment>
<feature type="signal peptide" evidence="8">
    <location>
        <begin position="1"/>
        <end position="20"/>
    </location>
</feature>
<feature type="chain" id="PRO_5032815346" evidence="8">
    <location>
        <begin position="21"/>
        <end position="402"/>
    </location>
</feature>
<comment type="caution">
    <text evidence="9">The sequence shown here is derived from an EMBL/GenBank/DDBJ whole genome shotgun (WGS) entry which is preliminary data.</text>
</comment>
<organism evidence="9 10">
    <name type="scientific">Candidatus Saganbacteria bacterium</name>
    <dbReference type="NCBI Taxonomy" id="2575572"/>
    <lineage>
        <taxon>Bacteria</taxon>
        <taxon>Bacillati</taxon>
        <taxon>Saganbacteria</taxon>
    </lineage>
</organism>
<evidence type="ECO:0000256" key="5">
    <source>
        <dbReference type="ARBA" id="ARBA00022692"/>
    </source>
</evidence>
<dbReference type="GO" id="GO:0015562">
    <property type="term" value="F:efflux transmembrane transporter activity"/>
    <property type="evidence" value="ECO:0007669"/>
    <property type="project" value="InterPro"/>
</dbReference>
<evidence type="ECO:0000256" key="3">
    <source>
        <dbReference type="ARBA" id="ARBA00022448"/>
    </source>
</evidence>
<dbReference type="GO" id="GO:1990281">
    <property type="term" value="C:efflux pump complex"/>
    <property type="evidence" value="ECO:0007669"/>
    <property type="project" value="TreeGrafter"/>
</dbReference>
<evidence type="ECO:0000313" key="9">
    <source>
        <dbReference type="EMBL" id="KAF0134394.1"/>
    </source>
</evidence>
<dbReference type="InterPro" id="IPR051906">
    <property type="entry name" value="TolC-like"/>
</dbReference>
<dbReference type="EMBL" id="WPAF01000008">
    <property type="protein sequence ID" value="KAF0134394.1"/>
    <property type="molecule type" value="Genomic_DNA"/>
</dbReference>
<comment type="similarity">
    <text evidence="2">Belongs to the outer membrane factor (OMF) (TC 1.B.17) family.</text>
</comment>
<keyword evidence="7" id="KW-0998">Cell outer membrane</keyword>
<name>A0A833L1E0_UNCSA</name>
<dbReference type="SUPFAM" id="SSF56954">
    <property type="entry name" value="Outer membrane efflux proteins (OEP)"/>
    <property type="match status" value="1"/>
</dbReference>
<gene>
    <name evidence="9" type="ORF">FD145_619</name>
</gene>
<dbReference type="GO" id="GO:0015288">
    <property type="term" value="F:porin activity"/>
    <property type="evidence" value="ECO:0007669"/>
    <property type="project" value="TreeGrafter"/>
</dbReference>
<dbReference type="Gene3D" id="1.20.1600.10">
    <property type="entry name" value="Outer membrane efflux proteins (OEP)"/>
    <property type="match status" value="1"/>
</dbReference>
<dbReference type="Proteomes" id="UP000488506">
    <property type="component" value="Unassembled WGS sequence"/>
</dbReference>
<evidence type="ECO:0000256" key="7">
    <source>
        <dbReference type="ARBA" id="ARBA00023237"/>
    </source>
</evidence>
<keyword evidence="4" id="KW-1134">Transmembrane beta strand</keyword>
<evidence type="ECO:0000313" key="10">
    <source>
        <dbReference type="Proteomes" id="UP000488506"/>
    </source>
</evidence>
<protein>
    <submittedName>
        <fullName evidence="9">Outer membrane efflux protein</fullName>
    </submittedName>
</protein>
<keyword evidence="6" id="KW-0472">Membrane</keyword>
<evidence type="ECO:0000256" key="6">
    <source>
        <dbReference type="ARBA" id="ARBA00023136"/>
    </source>
</evidence>
<dbReference type="PANTHER" id="PTHR30026">
    <property type="entry name" value="OUTER MEMBRANE PROTEIN TOLC"/>
    <property type="match status" value="1"/>
</dbReference>
<keyword evidence="8" id="KW-0732">Signal</keyword>
<reference evidence="9 10" key="1">
    <citation type="submission" date="2019-12" db="EMBL/GenBank/DDBJ databases">
        <authorList>
            <person name="Wolfe R."/>
            <person name="Danczak R."/>
            <person name="Wilkins M."/>
        </authorList>
    </citation>
    <scope>NUCLEOTIDE SEQUENCE [LARGE SCALE GENOMIC DNA]</scope>
    <source>
        <strain evidence="9">X2_MaxBin.013</strain>
    </source>
</reference>
<dbReference type="PANTHER" id="PTHR30026:SF20">
    <property type="entry name" value="OUTER MEMBRANE PROTEIN TOLC"/>
    <property type="match status" value="1"/>
</dbReference>
<evidence type="ECO:0000256" key="8">
    <source>
        <dbReference type="SAM" id="SignalP"/>
    </source>
</evidence>
<dbReference type="GO" id="GO:0009279">
    <property type="term" value="C:cell outer membrane"/>
    <property type="evidence" value="ECO:0007669"/>
    <property type="project" value="UniProtKB-SubCell"/>
</dbReference>
<sequence>MRLIIPISFLCFLLSLPAFSLTWPEAKDLADKNNEQLSSARLQLETSNWQYRRSFSPFLPQLSASAGMSESSSVKSYSYGLSASQSLFQGMSNYYGLQSAFANLKYYESSLNKIESDVYYEVRGAYVDLIIAKQTVALQEQILKLRRKNEELISMLYKNGKEDIGNNMQAKADVLDAEFSLNSAKRALLLICLKLSQLLSSKIEDADKITEVKLPAKSDFENLLTNSPSYLMLKYKLEAAEAERAGKYSEVLPSVSLSGSWRKSGSEWLLSSSSKSWSLNISYSIFSGGSNIADLFIAGSTLEKAKKDFSSGAKDLRYALESAYIDLANAVDAVKVKKSLLSAAEERAKISRVKYINGLINYDEWDRVENLLISAQKAMLNQQKSALIAEAAYFKSFGGNIK</sequence>
<keyword evidence="5" id="KW-0812">Transmembrane</keyword>
<evidence type="ECO:0000256" key="1">
    <source>
        <dbReference type="ARBA" id="ARBA00004442"/>
    </source>
</evidence>
<dbReference type="InterPro" id="IPR003423">
    <property type="entry name" value="OMP_efflux"/>
</dbReference>
<proteinExistence type="inferred from homology"/>
<evidence type="ECO:0000256" key="2">
    <source>
        <dbReference type="ARBA" id="ARBA00007613"/>
    </source>
</evidence>